<proteinExistence type="predicted"/>
<dbReference type="EMBL" id="CH445358">
    <property type="protein sequence ID" value="EAT77664.1"/>
    <property type="molecule type" value="Genomic_DNA"/>
</dbReference>
<sequence>MADRHVEPHDEDLSGIGAQFEGAGRGRYNDLLHEGSRRQEYIRKFMEGLREDTLLLPMQRFFTKRRGVESREIGKKMKAEVITTMLQFPCPMNPVLASNTTAAFVPTPKQQQNKYERLVTSANLNT</sequence>
<evidence type="ECO:0000313" key="3">
    <source>
        <dbReference type="Proteomes" id="UP000001055"/>
    </source>
</evidence>
<reference evidence="3" key="1">
    <citation type="journal article" date="2007" name="Plant Cell">
        <title>Dothideomycete-plant interactions illuminated by genome sequencing and EST analysis of the wheat pathogen Stagonospora nodorum.</title>
        <authorList>
            <person name="Hane J.K."/>
            <person name="Lowe R.G."/>
            <person name="Solomon P.S."/>
            <person name="Tan K.C."/>
            <person name="Schoch C.L."/>
            <person name="Spatafora J.W."/>
            <person name="Crous P.W."/>
            <person name="Kodira C."/>
            <person name="Birren B.W."/>
            <person name="Galagan J.E."/>
            <person name="Torriani S.F."/>
            <person name="McDonald B.A."/>
            <person name="Oliver R.P."/>
        </authorList>
    </citation>
    <scope>NUCLEOTIDE SEQUENCE [LARGE SCALE GENOMIC DNA]</scope>
    <source>
        <strain evidence="3">SN15 / ATCC MYA-4574 / FGSC 10173</strain>
    </source>
</reference>
<dbReference type="AlphaFoldDB" id="Q0TZW0"/>
<dbReference type="InParanoid" id="Q0TZW0"/>
<protein>
    <submittedName>
        <fullName evidence="2">Uncharacterized protein</fullName>
    </submittedName>
</protein>
<evidence type="ECO:0000256" key="1">
    <source>
        <dbReference type="SAM" id="MobiDB-lite"/>
    </source>
</evidence>
<organism evidence="2 3">
    <name type="scientific">Phaeosphaeria nodorum (strain SN15 / ATCC MYA-4574 / FGSC 10173)</name>
    <name type="common">Glume blotch fungus</name>
    <name type="synonym">Parastagonospora nodorum</name>
    <dbReference type="NCBI Taxonomy" id="321614"/>
    <lineage>
        <taxon>Eukaryota</taxon>
        <taxon>Fungi</taxon>
        <taxon>Dikarya</taxon>
        <taxon>Ascomycota</taxon>
        <taxon>Pezizomycotina</taxon>
        <taxon>Dothideomycetes</taxon>
        <taxon>Pleosporomycetidae</taxon>
        <taxon>Pleosporales</taxon>
        <taxon>Pleosporineae</taxon>
        <taxon>Phaeosphaeriaceae</taxon>
        <taxon>Parastagonospora</taxon>
    </lineage>
</organism>
<dbReference type="Proteomes" id="UP000001055">
    <property type="component" value="Unassembled WGS sequence"/>
</dbReference>
<feature type="compositionally biased region" description="Basic and acidic residues" evidence="1">
    <location>
        <begin position="1"/>
        <end position="12"/>
    </location>
</feature>
<dbReference type="KEGG" id="pno:SNOG_14812"/>
<evidence type="ECO:0000313" key="2">
    <source>
        <dbReference type="EMBL" id="EAT77664.1"/>
    </source>
</evidence>
<dbReference type="RefSeq" id="XP_001804989.1">
    <property type="nucleotide sequence ID" value="XM_001804937.1"/>
</dbReference>
<feature type="region of interest" description="Disordered" evidence="1">
    <location>
        <begin position="1"/>
        <end position="23"/>
    </location>
</feature>
<gene>
    <name evidence="2" type="ORF">SNOG_14812</name>
</gene>
<dbReference type="GeneID" id="5981919"/>
<name>Q0TZW0_PHANO</name>
<accession>Q0TZW0</accession>